<name>A0A1Y0ERM4_9BURK</name>
<evidence type="ECO:0000313" key="4">
    <source>
        <dbReference type="Proteomes" id="UP000196138"/>
    </source>
</evidence>
<keyword evidence="2" id="KW-0472">Membrane</keyword>
<feature type="region of interest" description="Disordered" evidence="1">
    <location>
        <begin position="72"/>
        <end position="162"/>
    </location>
</feature>
<dbReference type="OrthoDB" id="8526020at2"/>
<gene>
    <name evidence="3" type="ORF">CCO03_17985</name>
</gene>
<dbReference type="RefSeq" id="WP_087283340.1">
    <property type="nucleotide sequence ID" value="NZ_CP021455.1"/>
</dbReference>
<organism evidence="3 4">
    <name type="scientific">Comamonas serinivorans</name>
    <dbReference type="NCBI Taxonomy" id="1082851"/>
    <lineage>
        <taxon>Bacteria</taxon>
        <taxon>Pseudomonadati</taxon>
        <taxon>Pseudomonadota</taxon>
        <taxon>Betaproteobacteria</taxon>
        <taxon>Burkholderiales</taxon>
        <taxon>Comamonadaceae</taxon>
        <taxon>Comamonas</taxon>
    </lineage>
</organism>
<protein>
    <recommendedName>
        <fullName evidence="5">DUF3108 domain-containing protein</fullName>
    </recommendedName>
</protein>
<sequence>MTVSARAALSSPPLPRPPYKPLAIAAVVAALGHAVLIWGLPQFQSPITGLRSEAMETRIIDAPQADEAQTDFQALTPPPQPPKPAPRPAPTPSPAPAAAPAEDAAQDDPEPEADPVEENRPADRPADQSATSSEPPRASLRSLSEQPSLIEGIPKVTFGGGSGAQPVRAMLTGNQTKTVLAQMSDGIEGQARLARPSDLSYVTTYTRGGEAIPGRTTLAWRHDKRYYQAKWVETNVKLGNNSYLSTGAVAPQGLAPVTGTWDTTARDTIAFNYDAQQAVITSAAGGTTRLPVQTGTQDRISAVLHLGALLAGQPERFPTGTRIEVPVLVKDHLETWTFTLEAEESLTALNNQPVPTVRLVLDAAGSPTAAPSLANPASAPAGAASAPLVQAGPRLATQPPVTAGPDALRRMVVWLGPTLDFLPVRWRIELANGDVSDHLLRSAVEQRVLSSLPPPADALPDGRGSPPPASPPAAGGTPRPAFPEGGGG</sequence>
<dbReference type="EMBL" id="CP021455">
    <property type="protein sequence ID" value="ARU06314.1"/>
    <property type="molecule type" value="Genomic_DNA"/>
</dbReference>
<reference evidence="3 4" key="1">
    <citation type="submission" date="2017-05" db="EMBL/GenBank/DDBJ databases">
        <authorList>
            <person name="Song R."/>
            <person name="Chenine A.L."/>
            <person name="Ruprecht R.M."/>
        </authorList>
    </citation>
    <scope>NUCLEOTIDE SEQUENCE [LARGE SCALE GENOMIC DNA]</scope>
    <source>
        <strain evidence="3 4">DSM 26136</strain>
    </source>
</reference>
<feature type="compositionally biased region" description="Basic and acidic residues" evidence="1">
    <location>
        <begin position="117"/>
        <end position="126"/>
    </location>
</feature>
<feature type="compositionally biased region" description="Pro residues" evidence="1">
    <location>
        <begin position="76"/>
        <end position="97"/>
    </location>
</feature>
<proteinExistence type="predicted"/>
<feature type="transmembrane region" description="Helical" evidence="2">
    <location>
        <begin position="21"/>
        <end position="40"/>
    </location>
</feature>
<feature type="region of interest" description="Disordered" evidence="1">
    <location>
        <begin position="451"/>
        <end position="488"/>
    </location>
</feature>
<feature type="compositionally biased region" description="Low complexity" evidence="1">
    <location>
        <begin position="472"/>
        <end position="488"/>
    </location>
</feature>
<evidence type="ECO:0008006" key="5">
    <source>
        <dbReference type="Google" id="ProtNLM"/>
    </source>
</evidence>
<dbReference type="KEGG" id="cser:CCO03_17985"/>
<dbReference type="Proteomes" id="UP000196138">
    <property type="component" value="Chromosome"/>
</dbReference>
<keyword evidence="4" id="KW-1185">Reference proteome</keyword>
<evidence type="ECO:0000313" key="3">
    <source>
        <dbReference type="EMBL" id="ARU06314.1"/>
    </source>
</evidence>
<accession>A0A1Y0ERM4</accession>
<keyword evidence="2" id="KW-1133">Transmembrane helix</keyword>
<evidence type="ECO:0000256" key="2">
    <source>
        <dbReference type="SAM" id="Phobius"/>
    </source>
</evidence>
<feature type="compositionally biased region" description="Acidic residues" evidence="1">
    <location>
        <begin position="104"/>
        <end position="116"/>
    </location>
</feature>
<keyword evidence="2" id="KW-0812">Transmembrane</keyword>
<evidence type="ECO:0000256" key="1">
    <source>
        <dbReference type="SAM" id="MobiDB-lite"/>
    </source>
</evidence>
<dbReference type="AlphaFoldDB" id="A0A1Y0ERM4"/>